<organism evidence="9 10">
    <name type="scientific">Paenibacillus contaminans</name>
    <dbReference type="NCBI Taxonomy" id="450362"/>
    <lineage>
        <taxon>Bacteria</taxon>
        <taxon>Bacillati</taxon>
        <taxon>Bacillota</taxon>
        <taxon>Bacilli</taxon>
        <taxon>Bacillales</taxon>
        <taxon>Paenibacillaceae</taxon>
        <taxon>Paenibacillus</taxon>
    </lineage>
</organism>
<comment type="caution">
    <text evidence="9">The sequence shown here is derived from an EMBL/GenBank/DDBJ whole genome shotgun (WGS) entry which is preliminary data.</text>
</comment>
<evidence type="ECO:0000256" key="3">
    <source>
        <dbReference type="ARBA" id="ARBA00022448"/>
    </source>
</evidence>
<dbReference type="PANTHER" id="PTHR43297:SF2">
    <property type="entry name" value="DIPEPTIDE TRANSPORT ATP-BINDING PROTEIN DPPD"/>
    <property type="match status" value="1"/>
</dbReference>
<protein>
    <submittedName>
        <fullName evidence="9">ABC transporter ATP-binding protein</fullName>
    </submittedName>
</protein>
<evidence type="ECO:0000259" key="8">
    <source>
        <dbReference type="PROSITE" id="PS50893"/>
    </source>
</evidence>
<evidence type="ECO:0000256" key="1">
    <source>
        <dbReference type="ARBA" id="ARBA00004202"/>
    </source>
</evidence>
<dbReference type="GO" id="GO:0005886">
    <property type="term" value="C:plasma membrane"/>
    <property type="evidence" value="ECO:0007669"/>
    <property type="project" value="UniProtKB-SubCell"/>
</dbReference>
<comment type="similarity">
    <text evidence="2">Belongs to the ABC transporter superfamily.</text>
</comment>
<dbReference type="EMBL" id="QMFB01000009">
    <property type="protein sequence ID" value="RAV20181.1"/>
    <property type="molecule type" value="Genomic_DNA"/>
</dbReference>
<evidence type="ECO:0000256" key="7">
    <source>
        <dbReference type="ARBA" id="ARBA00023136"/>
    </source>
</evidence>
<dbReference type="Proteomes" id="UP000250369">
    <property type="component" value="Unassembled WGS sequence"/>
</dbReference>
<dbReference type="AlphaFoldDB" id="A0A329MJQ4"/>
<dbReference type="FunFam" id="3.40.50.300:FF:000016">
    <property type="entry name" value="Oligopeptide ABC transporter ATP-binding component"/>
    <property type="match status" value="1"/>
</dbReference>
<keyword evidence="4" id="KW-1003">Cell membrane</keyword>
<dbReference type="PROSITE" id="PS50893">
    <property type="entry name" value="ABC_TRANSPORTER_2"/>
    <property type="match status" value="1"/>
</dbReference>
<dbReference type="GO" id="GO:0016887">
    <property type="term" value="F:ATP hydrolysis activity"/>
    <property type="evidence" value="ECO:0007669"/>
    <property type="project" value="InterPro"/>
</dbReference>
<evidence type="ECO:0000256" key="6">
    <source>
        <dbReference type="ARBA" id="ARBA00022840"/>
    </source>
</evidence>
<dbReference type="PANTHER" id="PTHR43297">
    <property type="entry name" value="OLIGOPEPTIDE TRANSPORT ATP-BINDING PROTEIN APPD"/>
    <property type="match status" value="1"/>
</dbReference>
<feature type="domain" description="ABC transporter" evidence="8">
    <location>
        <begin position="9"/>
        <end position="265"/>
    </location>
</feature>
<keyword evidence="5" id="KW-0547">Nucleotide-binding</keyword>
<dbReference type="InterPro" id="IPR050388">
    <property type="entry name" value="ABC_Ni/Peptide_Import"/>
</dbReference>
<gene>
    <name evidence="9" type="ORF">DQG23_17095</name>
</gene>
<dbReference type="InterPro" id="IPR003439">
    <property type="entry name" value="ABC_transporter-like_ATP-bd"/>
</dbReference>
<dbReference type="SMART" id="SM00382">
    <property type="entry name" value="AAA"/>
    <property type="match status" value="1"/>
</dbReference>
<reference evidence="9 10" key="1">
    <citation type="journal article" date="2009" name="Int. J. Syst. Evol. Microbiol.">
        <title>Paenibacillus contaminans sp. nov., isolated from a contaminated laboratory plate.</title>
        <authorList>
            <person name="Chou J.H."/>
            <person name="Lee J.H."/>
            <person name="Lin M.C."/>
            <person name="Chang P.S."/>
            <person name="Arun A.B."/>
            <person name="Young C.C."/>
            <person name="Chen W.M."/>
        </authorList>
    </citation>
    <scope>NUCLEOTIDE SEQUENCE [LARGE SCALE GENOMIC DNA]</scope>
    <source>
        <strain evidence="9 10">CKOBP-6</strain>
    </source>
</reference>
<keyword evidence="3" id="KW-0813">Transport</keyword>
<name>A0A329MJQ4_9BACL</name>
<proteinExistence type="inferred from homology"/>
<dbReference type="GO" id="GO:0005524">
    <property type="term" value="F:ATP binding"/>
    <property type="evidence" value="ECO:0007669"/>
    <property type="project" value="UniProtKB-KW"/>
</dbReference>
<evidence type="ECO:0000313" key="10">
    <source>
        <dbReference type="Proteomes" id="UP000250369"/>
    </source>
</evidence>
<sequence>MRSQHDLLLKVENLETSFDLGSRVVKAVNGVSFTVKKGKTLGVVGESGCGKSVTAHTILQLLPRLGKINAGHITYYGKEEAVVLNRLERNGRKMRSIRGKEIGMIFQDPMASLNPVYTIGNQICEALLQHDAMSKKEAADRAVEMLSLLGIPSARARLKDYPHQFSGGMKQRVMIAMAMVCNPKLLIADEPTTALDVTIQAQILELMKDVQKKYDTSVILITHNMGIVSDMADEVAVMYMGKIVEFGTVEQVLSRPQHPYTRALLRSVPVLGIRRNMRLETIRGSTPDPSEMPEGCAFAPRCDFATDRCRSAPPQTDEGQGHLVRCWNLEEVRKG</sequence>
<dbReference type="Gene3D" id="3.40.50.300">
    <property type="entry name" value="P-loop containing nucleotide triphosphate hydrolases"/>
    <property type="match status" value="1"/>
</dbReference>
<evidence type="ECO:0000256" key="4">
    <source>
        <dbReference type="ARBA" id="ARBA00022475"/>
    </source>
</evidence>
<dbReference type="Pfam" id="PF08352">
    <property type="entry name" value="oligo_HPY"/>
    <property type="match status" value="1"/>
</dbReference>
<evidence type="ECO:0000256" key="2">
    <source>
        <dbReference type="ARBA" id="ARBA00005417"/>
    </source>
</evidence>
<dbReference type="InterPro" id="IPR003593">
    <property type="entry name" value="AAA+_ATPase"/>
</dbReference>
<dbReference type="PROSITE" id="PS00211">
    <property type="entry name" value="ABC_TRANSPORTER_1"/>
    <property type="match status" value="1"/>
</dbReference>
<dbReference type="RefSeq" id="WP_113032078.1">
    <property type="nucleotide sequence ID" value="NZ_QMFB01000009.1"/>
</dbReference>
<comment type="subcellular location">
    <subcellularLocation>
        <location evidence="1">Cell membrane</location>
        <topology evidence="1">Peripheral membrane protein</topology>
    </subcellularLocation>
</comment>
<dbReference type="NCBIfam" id="TIGR01727">
    <property type="entry name" value="oligo_HPY"/>
    <property type="match status" value="1"/>
</dbReference>
<dbReference type="CDD" id="cd03257">
    <property type="entry name" value="ABC_NikE_OppD_transporters"/>
    <property type="match status" value="1"/>
</dbReference>
<keyword evidence="10" id="KW-1185">Reference proteome</keyword>
<dbReference type="InterPro" id="IPR027417">
    <property type="entry name" value="P-loop_NTPase"/>
</dbReference>
<dbReference type="InterPro" id="IPR013563">
    <property type="entry name" value="Oligopep_ABC_C"/>
</dbReference>
<dbReference type="Pfam" id="PF00005">
    <property type="entry name" value="ABC_tran"/>
    <property type="match status" value="1"/>
</dbReference>
<keyword evidence="7" id="KW-0472">Membrane</keyword>
<dbReference type="InterPro" id="IPR017871">
    <property type="entry name" value="ABC_transporter-like_CS"/>
</dbReference>
<dbReference type="OrthoDB" id="9802264at2"/>
<accession>A0A329MJQ4</accession>
<evidence type="ECO:0000313" key="9">
    <source>
        <dbReference type="EMBL" id="RAV20181.1"/>
    </source>
</evidence>
<keyword evidence="6 9" id="KW-0067">ATP-binding</keyword>
<dbReference type="SUPFAM" id="SSF52540">
    <property type="entry name" value="P-loop containing nucleoside triphosphate hydrolases"/>
    <property type="match status" value="1"/>
</dbReference>
<dbReference type="GO" id="GO:0015833">
    <property type="term" value="P:peptide transport"/>
    <property type="evidence" value="ECO:0007669"/>
    <property type="project" value="InterPro"/>
</dbReference>
<evidence type="ECO:0000256" key="5">
    <source>
        <dbReference type="ARBA" id="ARBA00022741"/>
    </source>
</evidence>